<dbReference type="EMBL" id="VCGU01000002">
    <property type="protein sequence ID" value="TRY79120.1"/>
    <property type="molecule type" value="Genomic_DNA"/>
</dbReference>
<keyword evidence="2" id="KW-0812">Transmembrane</keyword>
<feature type="transmembrane region" description="Helical" evidence="2">
    <location>
        <begin position="231"/>
        <end position="253"/>
    </location>
</feature>
<keyword evidence="2" id="KW-0472">Membrane</keyword>
<feature type="compositionally biased region" description="Low complexity" evidence="1">
    <location>
        <begin position="421"/>
        <end position="441"/>
    </location>
</feature>
<keyword evidence="2" id="KW-1133">Transmembrane helix</keyword>
<protein>
    <recommendedName>
        <fullName evidence="5">Transmembrane protein 26</fullName>
    </recommendedName>
</protein>
<feature type="compositionally biased region" description="Pro residues" evidence="1">
    <location>
        <begin position="714"/>
        <end position="731"/>
    </location>
</feature>
<reference evidence="3 4" key="1">
    <citation type="journal article" date="2018" name="Nat. Ecol. Evol.">
        <title>Genomic signatures of mitonuclear coevolution across populations of Tigriopus californicus.</title>
        <authorList>
            <person name="Barreto F.S."/>
            <person name="Watson E.T."/>
            <person name="Lima T.G."/>
            <person name="Willett C.S."/>
            <person name="Edmands S."/>
            <person name="Li W."/>
            <person name="Burton R.S."/>
        </authorList>
    </citation>
    <scope>NUCLEOTIDE SEQUENCE [LARGE SCALE GENOMIC DNA]</scope>
    <source>
        <strain evidence="3 4">San Diego</strain>
    </source>
</reference>
<dbReference type="PANTHER" id="PTHR22168:SF8">
    <property type="entry name" value="TRANSMEMBRANE PROTEIN 26"/>
    <property type="match status" value="1"/>
</dbReference>
<dbReference type="InterPro" id="IPR019169">
    <property type="entry name" value="Transmembrane_26"/>
</dbReference>
<name>A0A553PN82_TIGCA</name>
<feature type="compositionally biased region" description="Basic and acidic residues" evidence="1">
    <location>
        <begin position="383"/>
        <end position="400"/>
    </location>
</feature>
<evidence type="ECO:0008006" key="5">
    <source>
        <dbReference type="Google" id="ProtNLM"/>
    </source>
</evidence>
<accession>A0A553PN82</accession>
<feature type="compositionally biased region" description="Polar residues" evidence="1">
    <location>
        <begin position="516"/>
        <end position="540"/>
    </location>
</feature>
<dbReference type="Pfam" id="PF09772">
    <property type="entry name" value="Tmem26"/>
    <property type="match status" value="1"/>
</dbReference>
<evidence type="ECO:0000256" key="1">
    <source>
        <dbReference type="SAM" id="MobiDB-lite"/>
    </source>
</evidence>
<proteinExistence type="predicted"/>
<dbReference type="Proteomes" id="UP000318571">
    <property type="component" value="Chromosome 6"/>
</dbReference>
<feature type="compositionally biased region" description="Acidic residues" evidence="1">
    <location>
        <begin position="592"/>
        <end position="614"/>
    </location>
</feature>
<feature type="region of interest" description="Disordered" evidence="1">
    <location>
        <begin position="349"/>
        <end position="736"/>
    </location>
</feature>
<evidence type="ECO:0000256" key="2">
    <source>
        <dbReference type="SAM" id="Phobius"/>
    </source>
</evidence>
<evidence type="ECO:0000313" key="4">
    <source>
        <dbReference type="Proteomes" id="UP000318571"/>
    </source>
</evidence>
<feature type="compositionally biased region" description="Polar residues" evidence="1">
    <location>
        <begin position="487"/>
        <end position="502"/>
    </location>
</feature>
<feature type="transmembrane region" description="Helical" evidence="2">
    <location>
        <begin position="65"/>
        <end position="84"/>
    </location>
</feature>
<dbReference type="PANTHER" id="PTHR22168">
    <property type="entry name" value="TMEM26 PROTEIN"/>
    <property type="match status" value="1"/>
</dbReference>
<comment type="caution">
    <text evidence="3">The sequence shown here is derived from an EMBL/GenBank/DDBJ whole genome shotgun (WGS) entry which is preliminary data.</text>
</comment>
<feature type="transmembrane region" description="Helical" evidence="2">
    <location>
        <begin position="36"/>
        <end position="53"/>
    </location>
</feature>
<feature type="transmembrane region" description="Helical" evidence="2">
    <location>
        <begin position="171"/>
        <end position="190"/>
    </location>
</feature>
<dbReference type="AlphaFoldDB" id="A0A553PN82"/>
<gene>
    <name evidence="3" type="ORF">TCAL_09901</name>
</gene>
<sequence>MASFIDTIKAILTRLIFAAHGLVAIYKAVSLKDDPWYWYLAITILLLCFEGVFTLTIKETQEWKWFCPSVFLYLASVCPSIWLIELDKLDTRLAKKNAAISLSGAIDITTITEPPLESTESPLINALNVNFNSSENATSLNQTRANLDVLKNVGIPLDLENIPIQVDNDTLVVIIEQFLMLILIIGRWMLPKGDLTRDQLSQLLLVYIGTAADIIEFFDSFKDEKVNTNKVLCVMVLSIWSWSLLQFTFVLTATKGRKTRITQEDQKPKKLERAKEICCSIDVWGILINIILQDAPFFVFRVMLIAYYRLISYMNIFFTCKNTLVITLQFYRLFVVQLEKKEAMKKEEEAAKKKLMKRRVMKPDLLPKPTRPKRSGGGGSTSKGERKNKSPKEPRSTSKEKRSRIKESGSSGINLAGGGNSNSKLSSADSSRQSRGTSSGRNKTFSTEDGGSMGSNSPAPNRVRPNDRRRKAGMLAQKSSPSSLPSVTKSGRKSASGTSSARRVNAPLESGKTKVSDCSSQGWKYSKVPNGSSGTPLNMKTRSKTVDLDNDAGVMNDLEGESDGQSDPMDEEVDIIELHVPPENLNGSFPSDIEEDEDSDEGDDAFEEDVDEEDGINRDLEDVVSESSPLSEVDMIEIPNGSDDEDSGSGILMMELPPSRCGQSLSSTEAPKINALQPVSILAPPPPELVAPVDQDPRPQTQVKEVPIKSIKPLPSPPEALPVPDPVPMEPFPTREEVPGRCLTLARPNGEASLCEHEMPDILPRDLLRMSRGICME</sequence>
<organism evidence="3 4">
    <name type="scientific">Tigriopus californicus</name>
    <name type="common">Marine copepod</name>
    <dbReference type="NCBI Taxonomy" id="6832"/>
    <lineage>
        <taxon>Eukaryota</taxon>
        <taxon>Metazoa</taxon>
        <taxon>Ecdysozoa</taxon>
        <taxon>Arthropoda</taxon>
        <taxon>Crustacea</taxon>
        <taxon>Multicrustacea</taxon>
        <taxon>Hexanauplia</taxon>
        <taxon>Copepoda</taxon>
        <taxon>Harpacticoida</taxon>
        <taxon>Harpacticidae</taxon>
        <taxon>Tigriopus</taxon>
    </lineage>
</organism>
<keyword evidence="4" id="KW-1185">Reference proteome</keyword>
<feature type="compositionally biased region" description="Acidic residues" evidence="1">
    <location>
        <begin position="558"/>
        <end position="575"/>
    </location>
</feature>
<feature type="compositionally biased region" description="Polar residues" evidence="1">
    <location>
        <begin position="442"/>
        <end position="459"/>
    </location>
</feature>
<evidence type="ECO:0000313" key="3">
    <source>
        <dbReference type="EMBL" id="TRY79120.1"/>
    </source>
</evidence>
<feature type="transmembrane region" description="Helical" evidence="2">
    <location>
        <begin position="12"/>
        <end position="30"/>
    </location>
</feature>